<name>A0A8R1W1L9_ACYPI</name>
<reference evidence="3" key="2">
    <citation type="submission" date="2022-06" db="UniProtKB">
        <authorList>
            <consortium name="EnsemblMetazoa"/>
        </authorList>
    </citation>
    <scope>IDENTIFICATION</scope>
</reference>
<dbReference type="Pfam" id="PF16064">
    <property type="entry name" value="DUF4806"/>
    <property type="match status" value="1"/>
</dbReference>
<dbReference type="Proteomes" id="UP000007819">
    <property type="component" value="Chromosome X"/>
</dbReference>
<proteinExistence type="predicted"/>
<dbReference type="OrthoDB" id="7555393at2759"/>
<feature type="domain" description="DUF4806" evidence="2">
    <location>
        <begin position="173"/>
        <end position="246"/>
    </location>
</feature>
<accession>A0A8R1W1L9</accession>
<evidence type="ECO:0000313" key="3">
    <source>
        <dbReference type="EnsemblMetazoa" id="XP_001945289.1"/>
    </source>
</evidence>
<dbReference type="PANTHER" id="PTHR34153:SF2">
    <property type="entry name" value="SI:CH211-262H13.3-RELATED"/>
    <property type="match status" value="1"/>
</dbReference>
<protein>
    <recommendedName>
        <fullName evidence="2">DUF4806 domain-containing protein</fullName>
    </recommendedName>
</protein>
<evidence type="ECO:0000259" key="2">
    <source>
        <dbReference type="Pfam" id="PF16064"/>
    </source>
</evidence>
<evidence type="ECO:0000256" key="1">
    <source>
        <dbReference type="SAM" id="Coils"/>
    </source>
</evidence>
<organism evidence="3 4">
    <name type="scientific">Acyrthosiphon pisum</name>
    <name type="common">Pea aphid</name>
    <dbReference type="NCBI Taxonomy" id="7029"/>
    <lineage>
        <taxon>Eukaryota</taxon>
        <taxon>Metazoa</taxon>
        <taxon>Ecdysozoa</taxon>
        <taxon>Arthropoda</taxon>
        <taxon>Hexapoda</taxon>
        <taxon>Insecta</taxon>
        <taxon>Pterygota</taxon>
        <taxon>Neoptera</taxon>
        <taxon>Paraneoptera</taxon>
        <taxon>Hemiptera</taxon>
        <taxon>Sternorrhyncha</taxon>
        <taxon>Aphidomorpha</taxon>
        <taxon>Aphidoidea</taxon>
        <taxon>Aphididae</taxon>
        <taxon>Macrosiphini</taxon>
        <taxon>Acyrthosiphon</taxon>
    </lineage>
</organism>
<evidence type="ECO:0000313" key="4">
    <source>
        <dbReference type="Proteomes" id="UP000007819"/>
    </source>
</evidence>
<dbReference type="KEGG" id="api:100164891"/>
<dbReference type="RefSeq" id="XP_001945289.1">
    <property type="nucleotide sequence ID" value="XM_001945254.4"/>
</dbReference>
<keyword evidence="4" id="KW-1185">Reference proteome</keyword>
<sequence>MAYKIVEFNDGLQIVPNNWLSSDGSTSYWPPSNYSQIKVNKLIATDCEPNTETWSTHSILRIVGSSDSYENGMFKLKQAQDYSDVETGSELNSKKRSRHKSSLMKARKKSFNVPCDHYIWQKSISKKLSKITLKIESLQKQNDEIKTMLENFIKQRTNSNSYGLSDDELNELNIGFPLSDEIQLLEIESMMSNDKEFYSKMVITLKALGGSDFTAIVNTILARLMTNCLALRYSFAGKRKKISFKETFPTILKTIINVVRFHKPTSTHKQIHDQIGRWLVHAQLRKTRQETK</sequence>
<dbReference type="OMA" id="DCEPNTE"/>
<dbReference type="InterPro" id="IPR032071">
    <property type="entry name" value="DUF4806"/>
</dbReference>
<dbReference type="GeneID" id="100164891"/>
<keyword evidence="1" id="KW-0175">Coiled coil</keyword>
<dbReference type="AlphaFoldDB" id="A0A8R1W1L9"/>
<dbReference type="PANTHER" id="PTHR34153">
    <property type="entry name" value="SI:CH211-262H13.3-RELATED-RELATED"/>
    <property type="match status" value="1"/>
</dbReference>
<feature type="coiled-coil region" evidence="1">
    <location>
        <begin position="128"/>
        <end position="155"/>
    </location>
</feature>
<reference evidence="4" key="1">
    <citation type="submission" date="2010-06" db="EMBL/GenBank/DDBJ databases">
        <authorList>
            <person name="Jiang H."/>
            <person name="Abraham K."/>
            <person name="Ali S."/>
            <person name="Alsbrooks S.L."/>
            <person name="Anim B.N."/>
            <person name="Anosike U.S."/>
            <person name="Attaway T."/>
            <person name="Bandaranaike D.P."/>
            <person name="Battles P.K."/>
            <person name="Bell S.N."/>
            <person name="Bell A.V."/>
            <person name="Beltran B."/>
            <person name="Bickham C."/>
            <person name="Bustamante Y."/>
            <person name="Caleb T."/>
            <person name="Canada A."/>
            <person name="Cardenas V."/>
            <person name="Carter K."/>
            <person name="Chacko J."/>
            <person name="Chandrabose M.N."/>
            <person name="Chavez D."/>
            <person name="Chavez A."/>
            <person name="Chen L."/>
            <person name="Chu H.-S."/>
            <person name="Claassen K.J."/>
            <person name="Cockrell R."/>
            <person name="Collins M."/>
            <person name="Cooper J.A."/>
            <person name="Cree A."/>
            <person name="Curry S.M."/>
            <person name="Da Y."/>
            <person name="Dao M.D."/>
            <person name="Das B."/>
            <person name="Davila M.-L."/>
            <person name="Davy-Carroll L."/>
            <person name="Denson S."/>
            <person name="Dinh H."/>
            <person name="Ebong V.E."/>
            <person name="Edwards J.R."/>
            <person name="Egan A."/>
            <person name="El-Daye J."/>
            <person name="Escobedo L."/>
            <person name="Fernandez S."/>
            <person name="Fernando P.R."/>
            <person name="Flagg N."/>
            <person name="Forbes L.D."/>
            <person name="Fowler R.G."/>
            <person name="Fu Q."/>
            <person name="Gabisi R.A."/>
            <person name="Ganer J."/>
            <person name="Garbino Pronczuk A."/>
            <person name="Garcia R.M."/>
            <person name="Garner T."/>
            <person name="Garrett T.E."/>
            <person name="Gonzalez D.A."/>
            <person name="Hamid H."/>
            <person name="Hawkins E.S."/>
            <person name="Hirani K."/>
            <person name="Hogues M.E."/>
            <person name="Hollins B."/>
            <person name="Hsiao C.-H."/>
            <person name="Jabil R."/>
            <person name="James M.L."/>
            <person name="Jhangiani S.N."/>
            <person name="Johnson B."/>
            <person name="Johnson Q."/>
            <person name="Joshi V."/>
            <person name="Kalu J.B."/>
            <person name="Kam C."/>
            <person name="Kashfia A."/>
            <person name="Keebler J."/>
            <person name="Kisamo H."/>
            <person name="Kovar C.L."/>
            <person name="Lago L.A."/>
            <person name="Lai C.-Y."/>
            <person name="Laidlaw J."/>
            <person name="Lara F."/>
            <person name="Le T.-K."/>
            <person name="Lee S.L."/>
            <person name="Legall F.H."/>
            <person name="Lemon S.J."/>
            <person name="Lewis L.R."/>
            <person name="Li B."/>
            <person name="Liu Y."/>
            <person name="Liu Y.-S."/>
            <person name="Lopez J."/>
            <person name="Lozado R.J."/>
            <person name="Lu J."/>
            <person name="Madu R.C."/>
            <person name="Maheshwari M."/>
            <person name="Maheshwari R."/>
            <person name="Malloy K."/>
            <person name="Martinez E."/>
            <person name="Mathew T."/>
            <person name="Mercado I.C."/>
            <person name="Mercado C."/>
            <person name="Meyer B."/>
            <person name="Montgomery K."/>
            <person name="Morgan M.B."/>
            <person name="Munidasa M."/>
            <person name="Nazareth L.V."/>
            <person name="Nelson J."/>
            <person name="Ng B.M."/>
            <person name="Nguyen N.B."/>
            <person name="Nguyen P.Q."/>
            <person name="Nguyen T."/>
            <person name="Obregon M."/>
            <person name="Okwuonu G.O."/>
            <person name="Onwere C.G."/>
            <person name="Orozco G."/>
            <person name="Parra A."/>
            <person name="Patel S."/>
            <person name="Patil S."/>
            <person name="Perez A."/>
            <person name="Perez Y."/>
            <person name="Pham C."/>
            <person name="Primus E.L."/>
            <person name="Pu L.-L."/>
            <person name="Puazo M."/>
            <person name="Qin X."/>
            <person name="Quiroz J.B."/>
            <person name="Reese J."/>
            <person name="Richards S."/>
            <person name="Rives C.M."/>
            <person name="Robberts R."/>
            <person name="Ruiz S.J."/>
            <person name="Ruiz M.J."/>
            <person name="Santibanez J."/>
            <person name="Schneider B.W."/>
            <person name="Sisson I."/>
            <person name="Smith M."/>
            <person name="Sodergren E."/>
            <person name="Song X.-Z."/>
            <person name="Song B.B."/>
            <person name="Summersgill H."/>
            <person name="Thelus R."/>
            <person name="Thornton R.D."/>
            <person name="Trejos Z.Y."/>
            <person name="Usmani K."/>
            <person name="Vattathil S."/>
            <person name="Villasana D."/>
            <person name="Walker D.L."/>
            <person name="Wang S."/>
            <person name="Wang K."/>
            <person name="White C.S."/>
            <person name="Williams A.C."/>
            <person name="Williamson J."/>
            <person name="Wilson K."/>
            <person name="Woghiren I.O."/>
            <person name="Woodworth J.R."/>
            <person name="Worley K.C."/>
            <person name="Wright R.A."/>
            <person name="Wu W."/>
            <person name="Young L."/>
            <person name="Zhang L."/>
            <person name="Zhang J."/>
            <person name="Zhu Y."/>
            <person name="Muzny D.M."/>
            <person name="Weinstock G."/>
            <person name="Gibbs R.A."/>
        </authorList>
    </citation>
    <scope>NUCLEOTIDE SEQUENCE [LARGE SCALE GENOMIC DNA]</scope>
    <source>
        <strain evidence="4">LSR1</strain>
    </source>
</reference>
<dbReference type="EnsemblMetazoa" id="XM_001945254.5">
    <property type="protein sequence ID" value="XP_001945289.1"/>
    <property type="gene ID" value="LOC100164891"/>
</dbReference>